<sequence>MPVRWYVVSDCPSLRYKAADKYGPKVLLPTRELVTDHIFYKSGNRTRDMLAFRTAFAEQWLLGMTDFQVITEESTFGRLAALRSLRFRSVYTIRGAEAMAARGRNASWECVRSEFDNFEEVAVNHPWVKVL</sequence>
<name>I0YI94_COCSC</name>
<dbReference type="OrthoDB" id="543231at2759"/>
<reference evidence="1 2" key="1">
    <citation type="journal article" date="2012" name="Genome Biol.">
        <title>The genome of the polar eukaryotic microalga coccomyxa subellipsoidea reveals traits of cold adaptation.</title>
        <authorList>
            <person name="Blanc G."/>
            <person name="Agarkova I."/>
            <person name="Grimwood J."/>
            <person name="Kuo A."/>
            <person name="Brueggeman A."/>
            <person name="Dunigan D."/>
            <person name="Gurnon J."/>
            <person name="Ladunga I."/>
            <person name="Lindquist E."/>
            <person name="Lucas S."/>
            <person name="Pangilinan J."/>
            <person name="Proschold T."/>
            <person name="Salamov A."/>
            <person name="Schmutz J."/>
            <person name="Weeks D."/>
            <person name="Yamada T."/>
            <person name="Claverie J.M."/>
            <person name="Grigoriev I."/>
            <person name="Van Etten J."/>
            <person name="Lomsadze A."/>
            <person name="Borodovsky M."/>
        </authorList>
    </citation>
    <scope>NUCLEOTIDE SEQUENCE [LARGE SCALE GENOMIC DNA]</scope>
    <source>
        <strain evidence="1 2">C-169</strain>
    </source>
</reference>
<gene>
    <name evidence="1" type="ORF">COCSUDRAFT_60600</name>
</gene>
<proteinExistence type="predicted"/>
<comment type="caution">
    <text evidence="1">The sequence shown here is derived from an EMBL/GenBank/DDBJ whole genome shotgun (WGS) entry which is preliminary data.</text>
</comment>
<dbReference type="Proteomes" id="UP000007264">
    <property type="component" value="Unassembled WGS sequence"/>
</dbReference>
<evidence type="ECO:0000313" key="1">
    <source>
        <dbReference type="EMBL" id="EIE18113.1"/>
    </source>
</evidence>
<protein>
    <submittedName>
        <fullName evidence="1">Uncharacterized protein</fullName>
    </submittedName>
</protein>
<dbReference type="KEGG" id="csl:COCSUDRAFT_60600"/>
<evidence type="ECO:0000313" key="2">
    <source>
        <dbReference type="Proteomes" id="UP000007264"/>
    </source>
</evidence>
<dbReference type="EMBL" id="AGSI01000027">
    <property type="protein sequence ID" value="EIE18113.1"/>
    <property type="molecule type" value="Genomic_DNA"/>
</dbReference>
<accession>I0YI94</accession>
<keyword evidence="2" id="KW-1185">Reference proteome</keyword>
<dbReference type="GeneID" id="17036069"/>
<dbReference type="AlphaFoldDB" id="I0YI94"/>
<organism evidence="1 2">
    <name type="scientific">Coccomyxa subellipsoidea (strain C-169)</name>
    <name type="common">Green microalga</name>
    <dbReference type="NCBI Taxonomy" id="574566"/>
    <lineage>
        <taxon>Eukaryota</taxon>
        <taxon>Viridiplantae</taxon>
        <taxon>Chlorophyta</taxon>
        <taxon>core chlorophytes</taxon>
        <taxon>Trebouxiophyceae</taxon>
        <taxon>Trebouxiophyceae incertae sedis</taxon>
        <taxon>Coccomyxaceae</taxon>
        <taxon>Coccomyxa</taxon>
        <taxon>Coccomyxa subellipsoidea</taxon>
    </lineage>
</organism>
<dbReference type="Gene3D" id="3.40.50.11350">
    <property type="match status" value="1"/>
</dbReference>
<dbReference type="RefSeq" id="XP_005642657.1">
    <property type="nucleotide sequence ID" value="XM_005642600.1"/>
</dbReference>